<feature type="compositionally biased region" description="Polar residues" evidence="1">
    <location>
        <begin position="80"/>
        <end position="95"/>
    </location>
</feature>
<feature type="region of interest" description="Disordered" evidence="1">
    <location>
        <begin position="608"/>
        <end position="720"/>
    </location>
</feature>
<feature type="compositionally biased region" description="Low complexity" evidence="1">
    <location>
        <begin position="39"/>
        <end position="51"/>
    </location>
</feature>
<name>A0A9W9XL85_9EURO</name>
<evidence type="ECO:0000313" key="3">
    <source>
        <dbReference type="Proteomes" id="UP001149954"/>
    </source>
</evidence>
<proteinExistence type="predicted"/>
<feature type="compositionally biased region" description="Basic and acidic residues" evidence="1">
    <location>
        <begin position="617"/>
        <end position="628"/>
    </location>
</feature>
<feature type="compositionally biased region" description="Low complexity" evidence="1">
    <location>
        <begin position="343"/>
        <end position="364"/>
    </location>
</feature>
<feature type="region of interest" description="Disordered" evidence="1">
    <location>
        <begin position="1"/>
        <end position="129"/>
    </location>
</feature>
<evidence type="ECO:0000256" key="1">
    <source>
        <dbReference type="SAM" id="MobiDB-lite"/>
    </source>
</evidence>
<feature type="compositionally biased region" description="Low complexity" evidence="1">
    <location>
        <begin position="280"/>
        <end position="301"/>
    </location>
</feature>
<dbReference type="EMBL" id="JAPWDS010000006">
    <property type="protein sequence ID" value="KAJ5494585.1"/>
    <property type="molecule type" value="Genomic_DNA"/>
</dbReference>
<feature type="compositionally biased region" description="Basic residues" evidence="1">
    <location>
        <begin position="368"/>
        <end position="389"/>
    </location>
</feature>
<organism evidence="2 3">
    <name type="scientific">Penicillium fimorum</name>
    <dbReference type="NCBI Taxonomy" id="1882269"/>
    <lineage>
        <taxon>Eukaryota</taxon>
        <taxon>Fungi</taxon>
        <taxon>Dikarya</taxon>
        <taxon>Ascomycota</taxon>
        <taxon>Pezizomycotina</taxon>
        <taxon>Eurotiomycetes</taxon>
        <taxon>Eurotiomycetidae</taxon>
        <taxon>Eurotiales</taxon>
        <taxon>Aspergillaceae</taxon>
        <taxon>Penicillium</taxon>
    </lineage>
</organism>
<feature type="compositionally biased region" description="Acidic residues" evidence="1">
    <location>
        <begin position="223"/>
        <end position="246"/>
    </location>
</feature>
<feature type="region of interest" description="Disordered" evidence="1">
    <location>
        <begin position="766"/>
        <end position="865"/>
    </location>
</feature>
<feature type="compositionally biased region" description="Basic residues" evidence="1">
    <location>
        <begin position="1"/>
        <end position="11"/>
    </location>
</feature>
<feature type="region of interest" description="Disordered" evidence="1">
    <location>
        <begin position="149"/>
        <end position="472"/>
    </location>
</feature>
<feature type="compositionally biased region" description="Basic and acidic residues" evidence="1">
    <location>
        <begin position="438"/>
        <end position="447"/>
    </location>
</feature>
<protein>
    <submittedName>
        <fullName evidence="2">Uncharacterized protein</fullName>
    </submittedName>
</protein>
<reference evidence="2" key="2">
    <citation type="journal article" date="2023" name="IMA Fungus">
        <title>Comparative genomic study of the Penicillium genus elucidates a diverse pangenome and 15 lateral gene transfer events.</title>
        <authorList>
            <person name="Petersen C."/>
            <person name="Sorensen T."/>
            <person name="Nielsen M.R."/>
            <person name="Sondergaard T.E."/>
            <person name="Sorensen J.L."/>
            <person name="Fitzpatrick D.A."/>
            <person name="Frisvad J.C."/>
            <person name="Nielsen K.L."/>
        </authorList>
    </citation>
    <scope>NUCLEOTIDE SEQUENCE</scope>
    <source>
        <strain evidence="2">IBT 29495</strain>
    </source>
</reference>
<accession>A0A9W9XL85</accession>
<feature type="compositionally biased region" description="Basic and acidic residues" evidence="1">
    <location>
        <begin position="766"/>
        <end position="787"/>
    </location>
</feature>
<sequence length="865" mass="97843">MSKSKSKRRNRNANQVKQIQSPPASLSPSSRVTKSGQPNNNRNKNSNSNNHRNNHRKNSSNNNSNKAKKLQHSEVFKKNGLNSESSQAGHSNCPLTNDKLPKPSFKNPQVKVQEPAESTLPPLQRAYTPKVKKAYEYVSESEFEFEYKNPTQAHAPLQSQSSFRPLPLSPPTTVGPKWARQISEHHGRKNHESPTLGLGFETGREPASLSGSTRSFPQRVVDESDCEEGEATDETSSSDEESESERENDPVSPRQSVVGFEKPTPLSGHGSQHKSRRTLLSNSIAQSQSVSISQSGLGSVLPSPASSERAMSRKEATLASYPDYGQRTRQLLTSDIDTDSEPPSEAGPDSGPEPSSPSSSSSPSLFRCRLKALKRKRSNIHNSSRHKAVPRPARSSPEGLREDDTEPMLPTEPTWSTLSPLDRPTSPEPTIQNFRTLHWRDACELKRPPSPSSSQLDLVIGPESPSKSIPASEFLPQDSEFEYRDPSPIPSMTPVSSPPVPPAVPQVVPRDITPSPPQRWLLRLQWKGQKSSLRQTIWASRLRAKCYIKGGGSPLMIDGNKYPHLFTEFPPAAHNNPEWLFPDASDDDREFESQDARFNLELPTAKRPRLGLSGNLTEREESLEREELSEAGSLDLGQLSESPHRPERLQSSESEQPSELEESPEVGTLPESELDLAPLLDLVTSSGPDRMSELERSSGAKSEQPRTPTFIRDELSTGQVRQLNKQIEEAIKRDKNDHPRHWGGSWMKEYVRGGLIKERVEVEYREKIMREKEKDAKKREREKQERDKKKKEKERKRIEEQRIQEERDAQKRKEEEQESQKQKEIQRREELKRRREKKREKAREMLQKSLSESQKRYMEDLGVEI</sequence>
<feature type="compositionally biased region" description="Basic and acidic residues" evidence="1">
    <location>
        <begin position="795"/>
        <end position="846"/>
    </location>
</feature>
<dbReference type="Proteomes" id="UP001149954">
    <property type="component" value="Unassembled WGS sequence"/>
</dbReference>
<dbReference type="AlphaFoldDB" id="A0A9W9XL85"/>
<comment type="caution">
    <text evidence="2">The sequence shown here is derived from an EMBL/GenBank/DDBJ whole genome shotgun (WGS) entry which is preliminary data.</text>
</comment>
<dbReference type="OrthoDB" id="4367962at2759"/>
<reference evidence="2" key="1">
    <citation type="submission" date="2022-12" db="EMBL/GenBank/DDBJ databases">
        <authorList>
            <person name="Petersen C."/>
        </authorList>
    </citation>
    <scope>NUCLEOTIDE SEQUENCE</scope>
    <source>
        <strain evidence="2">IBT 29495</strain>
    </source>
</reference>
<keyword evidence="3" id="KW-1185">Reference proteome</keyword>
<gene>
    <name evidence="2" type="ORF">N7463_010672</name>
</gene>
<evidence type="ECO:0000313" key="2">
    <source>
        <dbReference type="EMBL" id="KAJ5494585.1"/>
    </source>
</evidence>
<feature type="compositionally biased region" description="Polar residues" evidence="1">
    <location>
        <begin position="149"/>
        <end position="163"/>
    </location>
</feature>
<feature type="compositionally biased region" description="Polar residues" evidence="1">
    <location>
        <begin position="12"/>
        <end position="38"/>
    </location>
</feature>